<reference evidence="7" key="1">
    <citation type="submission" date="2018-05" db="EMBL/GenBank/DDBJ databases">
        <authorList>
            <person name="Lanie J.A."/>
            <person name="Ng W.-L."/>
            <person name="Kazmierczak K.M."/>
            <person name="Andrzejewski T.M."/>
            <person name="Davidsen T.M."/>
            <person name="Wayne K.J."/>
            <person name="Tettelin H."/>
            <person name="Glass J.I."/>
            <person name="Rusch D."/>
            <person name="Podicherti R."/>
            <person name="Tsui H.-C.T."/>
            <person name="Winkler M.E."/>
        </authorList>
    </citation>
    <scope>NUCLEOTIDE SEQUENCE</scope>
</reference>
<keyword evidence="4" id="KW-0408">Iron</keyword>
<keyword evidence="5" id="KW-0411">Iron-sulfur</keyword>
<dbReference type="SUPFAM" id="SSF54292">
    <property type="entry name" value="2Fe-2S ferredoxin-like"/>
    <property type="match status" value="1"/>
</dbReference>
<accession>A0A382CMX7</accession>
<dbReference type="PROSITE" id="PS00197">
    <property type="entry name" value="2FE2S_FER_1"/>
    <property type="match status" value="1"/>
</dbReference>
<dbReference type="GO" id="GO:0046872">
    <property type="term" value="F:metal ion binding"/>
    <property type="evidence" value="ECO:0007669"/>
    <property type="project" value="UniProtKB-KW"/>
</dbReference>
<keyword evidence="3" id="KW-0560">Oxidoreductase</keyword>
<dbReference type="SUPFAM" id="SSF47741">
    <property type="entry name" value="CO dehydrogenase ISP C-domain like"/>
    <property type="match status" value="1"/>
</dbReference>
<dbReference type="AlphaFoldDB" id="A0A382CMX7"/>
<dbReference type="GO" id="GO:0016491">
    <property type="term" value="F:oxidoreductase activity"/>
    <property type="evidence" value="ECO:0007669"/>
    <property type="project" value="UniProtKB-KW"/>
</dbReference>
<dbReference type="GO" id="GO:0051537">
    <property type="term" value="F:2 iron, 2 sulfur cluster binding"/>
    <property type="evidence" value="ECO:0007669"/>
    <property type="project" value="UniProtKB-KW"/>
</dbReference>
<evidence type="ECO:0000256" key="3">
    <source>
        <dbReference type="ARBA" id="ARBA00023002"/>
    </source>
</evidence>
<keyword evidence="2" id="KW-0479">Metal-binding</keyword>
<dbReference type="Gene3D" id="1.10.150.120">
    <property type="entry name" value="[2Fe-2S]-binding domain"/>
    <property type="match status" value="1"/>
</dbReference>
<sequence>MQLTGTKEGCNDGNCGACTVILDGVSVNSCCVLGVEAENASIETIEGLADGDSLHPLQQAFIRETALQCGYCTPGLIMAAKDLLAHEPLPSNERIRLWLANNLCRCTGYTRIIKAVAQAAKELHQKP</sequence>
<proteinExistence type="predicted"/>
<protein>
    <recommendedName>
        <fullName evidence="6">[2Fe-2S]-binding domain-containing protein</fullName>
    </recommendedName>
</protein>
<evidence type="ECO:0000256" key="1">
    <source>
        <dbReference type="ARBA" id="ARBA00022714"/>
    </source>
</evidence>
<dbReference type="Gene3D" id="3.10.20.30">
    <property type="match status" value="1"/>
</dbReference>
<dbReference type="PANTHER" id="PTHR44379:SF5">
    <property type="entry name" value="OXIDOREDUCTASE WITH IRON-SULFUR SUBUNIT"/>
    <property type="match status" value="1"/>
</dbReference>
<dbReference type="InterPro" id="IPR036010">
    <property type="entry name" value="2Fe-2S_ferredoxin-like_sf"/>
</dbReference>
<dbReference type="InterPro" id="IPR012675">
    <property type="entry name" value="Beta-grasp_dom_sf"/>
</dbReference>
<dbReference type="FunFam" id="1.10.150.120:FF:000003">
    <property type="entry name" value="Carbon monoxide dehydrogenase, small subunit"/>
    <property type="match status" value="1"/>
</dbReference>
<evidence type="ECO:0000313" key="7">
    <source>
        <dbReference type="EMBL" id="SVB27405.1"/>
    </source>
</evidence>
<evidence type="ECO:0000256" key="4">
    <source>
        <dbReference type="ARBA" id="ARBA00023004"/>
    </source>
</evidence>
<gene>
    <name evidence="7" type="ORF">METZ01_LOCUS180259</name>
</gene>
<dbReference type="InterPro" id="IPR036884">
    <property type="entry name" value="2Fe-2S-bd_dom_sf"/>
</dbReference>
<evidence type="ECO:0000256" key="5">
    <source>
        <dbReference type="ARBA" id="ARBA00023014"/>
    </source>
</evidence>
<organism evidence="7">
    <name type="scientific">marine metagenome</name>
    <dbReference type="NCBI Taxonomy" id="408172"/>
    <lineage>
        <taxon>unclassified sequences</taxon>
        <taxon>metagenomes</taxon>
        <taxon>ecological metagenomes</taxon>
    </lineage>
</organism>
<name>A0A382CMX7_9ZZZZ</name>
<keyword evidence="1" id="KW-0001">2Fe-2S</keyword>
<evidence type="ECO:0000259" key="6">
    <source>
        <dbReference type="Pfam" id="PF01799"/>
    </source>
</evidence>
<evidence type="ECO:0000256" key="2">
    <source>
        <dbReference type="ARBA" id="ARBA00022723"/>
    </source>
</evidence>
<dbReference type="InterPro" id="IPR051452">
    <property type="entry name" value="Diverse_Oxidoreductases"/>
</dbReference>
<dbReference type="EMBL" id="UINC01035265">
    <property type="protein sequence ID" value="SVB27405.1"/>
    <property type="molecule type" value="Genomic_DNA"/>
</dbReference>
<feature type="domain" description="[2Fe-2S]-binding" evidence="6">
    <location>
        <begin position="44"/>
        <end position="116"/>
    </location>
</feature>
<dbReference type="InterPro" id="IPR002888">
    <property type="entry name" value="2Fe-2S-bd"/>
</dbReference>
<dbReference type="PANTHER" id="PTHR44379">
    <property type="entry name" value="OXIDOREDUCTASE WITH IRON-SULFUR SUBUNIT"/>
    <property type="match status" value="1"/>
</dbReference>
<dbReference type="Pfam" id="PF01799">
    <property type="entry name" value="Fer2_2"/>
    <property type="match status" value="1"/>
</dbReference>
<dbReference type="InterPro" id="IPR006058">
    <property type="entry name" value="2Fe2S_fd_BS"/>
</dbReference>